<sequence length="151" mass="16744">MTTPLAQAKAEYAERADFWPAGLVMALETATPHSGLVWVIECVEALVDLLQPENADQLQQWIDQLEAFGGETEEAAEEKVRQIWPPTHDPFRIALANLFAAAWKLSHDISGSTYRSLLINALRELGAMPGCRALGGAPIFELFEQLEGRQR</sequence>
<proteinExistence type="predicted"/>
<accession>A0A2S8GAA9</accession>
<comment type="caution">
    <text evidence="1">The sequence shown here is derived from an EMBL/GenBank/DDBJ whole genome shotgun (WGS) entry which is preliminary data.</text>
</comment>
<name>A0A2S8GAA9_9BACT</name>
<reference evidence="1 2" key="1">
    <citation type="submission" date="2018-02" db="EMBL/GenBank/DDBJ databases">
        <title>Comparative genomes isolates from brazilian mangrove.</title>
        <authorList>
            <person name="Araujo J.E."/>
            <person name="Taketani R.G."/>
            <person name="Silva M.C.P."/>
            <person name="Loureco M.V."/>
            <person name="Andreote F.D."/>
        </authorList>
    </citation>
    <scope>NUCLEOTIDE SEQUENCE [LARGE SCALE GENOMIC DNA]</scope>
    <source>
        <strain evidence="1 2">Nap-Phe MGV</strain>
    </source>
</reference>
<protein>
    <submittedName>
        <fullName evidence="1">Uncharacterized protein</fullName>
    </submittedName>
</protein>
<dbReference type="EMBL" id="PUHZ01000026">
    <property type="protein sequence ID" value="PQO41405.1"/>
    <property type="molecule type" value="Genomic_DNA"/>
</dbReference>
<gene>
    <name evidence="1" type="ORF">C5Y93_30275</name>
</gene>
<dbReference type="RefSeq" id="WP_105339229.1">
    <property type="nucleotide sequence ID" value="NZ_PUHZ01000026.1"/>
</dbReference>
<organism evidence="1 2">
    <name type="scientific">Blastopirellula marina</name>
    <dbReference type="NCBI Taxonomy" id="124"/>
    <lineage>
        <taxon>Bacteria</taxon>
        <taxon>Pseudomonadati</taxon>
        <taxon>Planctomycetota</taxon>
        <taxon>Planctomycetia</taxon>
        <taxon>Pirellulales</taxon>
        <taxon>Pirellulaceae</taxon>
        <taxon>Blastopirellula</taxon>
    </lineage>
</organism>
<dbReference type="Proteomes" id="UP000237819">
    <property type="component" value="Unassembled WGS sequence"/>
</dbReference>
<dbReference type="AlphaFoldDB" id="A0A2S8GAA9"/>
<dbReference type="OrthoDB" id="9882556at2"/>
<evidence type="ECO:0000313" key="1">
    <source>
        <dbReference type="EMBL" id="PQO41405.1"/>
    </source>
</evidence>
<evidence type="ECO:0000313" key="2">
    <source>
        <dbReference type="Proteomes" id="UP000237819"/>
    </source>
</evidence>